<dbReference type="OrthoDB" id="3748198at2"/>
<reference evidence="2" key="3">
    <citation type="submission" date="2023-10" db="EMBL/GenBank/DDBJ databases">
        <authorList>
            <person name="Picardeau M."/>
            <person name="Thibeaux R."/>
        </authorList>
    </citation>
    <scope>NUCLEOTIDE SEQUENCE</scope>
    <source>
        <strain evidence="2">ATI7-C-A5</strain>
    </source>
</reference>
<keyword evidence="1" id="KW-0812">Transmembrane</keyword>
<dbReference type="RefSeq" id="WP_100747494.1">
    <property type="nucleotide sequence ID" value="NZ_NPEF02000009.1"/>
</dbReference>
<reference evidence="2 4" key="2">
    <citation type="journal article" date="2018" name="Microb. Genom.">
        <title>Deciphering the unexplored Leptospira diversity from soils uncovers genomic evolution to virulence.</title>
        <authorList>
            <person name="Thibeaux R."/>
            <person name="Iraola G."/>
            <person name="Ferres I."/>
            <person name="Bierque E."/>
            <person name="Girault D."/>
            <person name="Soupe-Gilbert M.E."/>
            <person name="Picardeau M."/>
            <person name="Goarant C."/>
        </authorList>
    </citation>
    <scope>NUCLEOTIDE SEQUENCE [LARGE SCALE GENOMIC DNA]</scope>
    <source>
        <strain evidence="2 4">ATI7-C-A5</strain>
    </source>
</reference>
<accession>A0A2N0BIV0</accession>
<feature type="transmembrane region" description="Helical" evidence="1">
    <location>
        <begin position="160"/>
        <end position="181"/>
    </location>
</feature>
<feature type="transmembrane region" description="Helical" evidence="1">
    <location>
        <begin position="105"/>
        <end position="121"/>
    </location>
</feature>
<keyword evidence="4" id="KW-1185">Reference proteome</keyword>
<feature type="transmembrane region" description="Helical" evidence="1">
    <location>
        <begin position="83"/>
        <end position="99"/>
    </location>
</feature>
<comment type="caution">
    <text evidence="3">The sequence shown here is derived from an EMBL/GenBank/DDBJ whole genome shotgun (WGS) entry which is preliminary data.</text>
</comment>
<name>A0A2N0BIV0_9LEPT</name>
<feature type="transmembrane region" description="Helical" evidence="1">
    <location>
        <begin position="128"/>
        <end position="154"/>
    </location>
</feature>
<dbReference type="EMBL" id="NPEF01000132">
    <property type="protein sequence ID" value="PJZ92476.1"/>
    <property type="molecule type" value="Genomic_DNA"/>
</dbReference>
<evidence type="ECO:0000313" key="4">
    <source>
        <dbReference type="Proteomes" id="UP000232122"/>
    </source>
</evidence>
<reference evidence="3" key="1">
    <citation type="submission" date="2017-07" db="EMBL/GenBank/DDBJ databases">
        <title>Leptospira spp. isolated from tropical soils.</title>
        <authorList>
            <person name="Thibeaux R."/>
            <person name="Iraola G."/>
            <person name="Ferres I."/>
            <person name="Bierque E."/>
            <person name="Girault D."/>
            <person name="Soupe-Gilbert M.-E."/>
            <person name="Picardeau M."/>
            <person name="Goarant C."/>
        </authorList>
    </citation>
    <scope>NUCLEOTIDE SEQUENCE [LARGE SCALE GENOMIC DNA]</scope>
    <source>
        <strain evidence="3">ATI7-C-A5</strain>
    </source>
</reference>
<organism evidence="3">
    <name type="scientific">Leptospira ellisii</name>
    <dbReference type="NCBI Taxonomy" id="2023197"/>
    <lineage>
        <taxon>Bacteria</taxon>
        <taxon>Pseudomonadati</taxon>
        <taxon>Spirochaetota</taxon>
        <taxon>Spirochaetia</taxon>
        <taxon>Leptospirales</taxon>
        <taxon>Leptospiraceae</taxon>
        <taxon>Leptospira</taxon>
    </lineage>
</organism>
<evidence type="ECO:0000313" key="2">
    <source>
        <dbReference type="EMBL" id="MDV6235715.1"/>
    </source>
</evidence>
<gene>
    <name evidence="2" type="ORF">CH379_008760</name>
    <name evidence="3" type="ORF">CH379_12940</name>
</gene>
<dbReference type="AlphaFoldDB" id="A0A2N0BIV0"/>
<accession>A0A2N0B7I3</accession>
<keyword evidence="1" id="KW-0472">Membrane</keyword>
<protein>
    <submittedName>
        <fullName evidence="2">DUF2878 family protein</fullName>
    </submittedName>
</protein>
<sequence>MAFTLSSLTQNPKKLLLLIVSGGIGLAACDQIHVQFDVLKYFHKGPWGQAWWVAPQFVLATFLMYIGAVFFKKEKEVFELRNLFFGILWFGGAYFASGLFSSRPYFLAFAYSIVWVFRIFAAREKRTLVAFSLLLAVAGTTAEALISYAGFFAYTRPDVFLVPIWLPGLYLHGAPLIWNLVAWTKR</sequence>
<feature type="transmembrane region" description="Helical" evidence="1">
    <location>
        <begin position="51"/>
        <end position="71"/>
    </location>
</feature>
<dbReference type="Proteomes" id="UP000232122">
    <property type="component" value="Unassembled WGS sequence"/>
</dbReference>
<evidence type="ECO:0000313" key="3">
    <source>
        <dbReference type="EMBL" id="PJZ92476.1"/>
    </source>
</evidence>
<dbReference type="EMBL" id="NPEF02000009">
    <property type="protein sequence ID" value="MDV6235715.1"/>
    <property type="molecule type" value="Genomic_DNA"/>
</dbReference>
<keyword evidence="1" id="KW-1133">Transmembrane helix</keyword>
<proteinExistence type="predicted"/>
<evidence type="ECO:0000256" key="1">
    <source>
        <dbReference type="SAM" id="Phobius"/>
    </source>
</evidence>